<evidence type="ECO:0000313" key="2">
    <source>
        <dbReference type="EMBL" id="VVC34982.1"/>
    </source>
</evidence>
<name>A0A5E4MRT0_9HEMI</name>
<reference evidence="2 3" key="1">
    <citation type="submission" date="2019-08" db="EMBL/GenBank/DDBJ databases">
        <authorList>
            <person name="Alioto T."/>
            <person name="Alioto T."/>
            <person name="Gomez Garrido J."/>
        </authorList>
    </citation>
    <scope>NUCLEOTIDE SEQUENCE [LARGE SCALE GENOMIC DNA]</scope>
</reference>
<evidence type="ECO:0000313" key="3">
    <source>
        <dbReference type="Proteomes" id="UP000325440"/>
    </source>
</evidence>
<sequence>MMSTVVSLVESMLFTAILTLLVLCWLCEKNTNIAVLVWNAIVLIRHAWQFIVKDMYTLFKNEYPVDDKPDLAVSSSNQSGDHTSCPMAADLVSQSFPLCHFPFSQGGENTAQELEEVIRNMQVVDLTIKRVQPVENSINYLQFIYFGLNLEKGILSIFLEMFEYVDSHILDQFDCWYYRIDDWELEIVGILNGESIVLEMRLHVCEVIINNGRSNEPDVKEPESTDSSGYKACDQASNSSMADLISPSYPLNVWSSETGDNPAQIIDSDGEEPESTDSSGNQSCDQASSSSKDDLASPSFPLYVWPSETGDKAAQIIVWWYNRKCHSELEIVGKLYGGFIVLGMRLNLPDEWKPSARMVLNHLENDDSQYLNFARSAFKQLNQDLPKKYSHLIKNMIDKPRITTTQKKKPIVLPSYAYSYEYL</sequence>
<protein>
    <submittedName>
        <fullName evidence="2">Uncharacterized protein</fullName>
    </submittedName>
</protein>
<dbReference type="AlphaFoldDB" id="A0A5E4MRT0"/>
<feature type="region of interest" description="Disordered" evidence="1">
    <location>
        <begin position="213"/>
        <end position="232"/>
    </location>
</feature>
<accession>A0A5E4MRT0</accession>
<dbReference type="EMBL" id="CABPRJ010001033">
    <property type="protein sequence ID" value="VVC34982.1"/>
    <property type="molecule type" value="Genomic_DNA"/>
</dbReference>
<feature type="compositionally biased region" description="Polar residues" evidence="1">
    <location>
        <begin position="276"/>
        <end position="286"/>
    </location>
</feature>
<gene>
    <name evidence="2" type="ORF">CINCED_3A005798</name>
</gene>
<evidence type="ECO:0000256" key="1">
    <source>
        <dbReference type="SAM" id="MobiDB-lite"/>
    </source>
</evidence>
<feature type="region of interest" description="Disordered" evidence="1">
    <location>
        <begin position="260"/>
        <end position="296"/>
    </location>
</feature>
<organism evidence="2 3">
    <name type="scientific">Cinara cedri</name>
    <dbReference type="NCBI Taxonomy" id="506608"/>
    <lineage>
        <taxon>Eukaryota</taxon>
        <taxon>Metazoa</taxon>
        <taxon>Ecdysozoa</taxon>
        <taxon>Arthropoda</taxon>
        <taxon>Hexapoda</taxon>
        <taxon>Insecta</taxon>
        <taxon>Pterygota</taxon>
        <taxon>Neoptera</taxon>
        <taxon>Paraneoptera</taxon>
        <taxon>Hemiptera</taxon>
        <taxon>Sternorrhyncha</taxon>
        <taxon>Aphidomorpha</taxon>
        <taxon>Aphidoidea</taxon>
        <taxon>Aphididae</taxon>
        <taxon>Lachninae</taxon>
        <taxon>Cinara</taxon>
    </lineage>
</organism>
<proteinExistence type="predicted"/>
<dbReference type="Proteomes" id="UP000325440">
    <property type="component" value="Unassembled WGS sequence"/>
</dbReference>
<keyword evidence="3" id="KW-1185">Reference proteome</keyword>